<dbReference type="VEuPathDB" id="CryptoDB:Cvel_17519"/>
<gene>
    <name evidence="7" type="ORF">Cvel_17519.t2.CR1</name>
</gene>
<dbReference type="PANTHER" id="PTHR12546:SF33">
    <property type="entry name" value="SPERM VESICLE FUSION PROTEIN FER-1"/>
    <property type="match status" value="1"/>
</dbReference>
<evidence type="ECO:0000259" key="6">
    <source>
        <dbReference type="PROSITE" id="PS50004"/>
    </source>
</evidence>
<feature type="domain" description="C2" evidence="6">
    <location>
        <begin position="164"/>
        <end position="281"/>
    </location>
</feature>
<evidence type="ECO:0000313" key="7">
    <source>
        <dbReference type="EMBL" id="CUC09256.1"/>
    </source>
</evidence>
<dbReference type="AlphaFoldDB" id="A0A0K6S6I4"/>
<dbReference type="Gene3D" id="2.60.40.150">
    <property type="entry name" value="C2 domain"/>
    <property type="match status" value="4"/>
</dbReference>
<dbReference type="EMBL" id="CDMZ01000446">
    <property type="protein sequence ID" value="CUC09256.1"/>
    <property type="molecule type" value="Genomic_DNA"/>
</dbReference>
<name>A0A0K6S6I4_9ALVE</name>
<reference evidence="7" key="1">
    <citation type="submission" date="2014-11" db="EMBL/GenBank/DDBJ databases">
        <title>Molecular phylogeny of cliff fern family Woodsiaceae with morphological implications.</title>
        <authorList>
            <person name="Shao Y.-Z."/>
            <person name="Wei R."/>
            <person name="Zhang X.-C."/>
        </authorList>
    </citation>
    <scope>NUCLEOTIDE SEQUENCE</scope>
</reference>
<feature type="domain" description="C2" evidence="6">
    <location>
        <begin position="948"/>
        <end position="1073"/>
    </location>
</feature>
<keyword evidence="5" id="KW-0472">Membrane</keyword>
<evidence type="ECO:0000256" key="1">
    <source>
        <dbReference type="ARBA" id="ARBA00004167"/>
    </source>
</evidence>
<feature type="domain" description="C2" evidence="6">
    <location>
        <begin position="488"/>
        <end position="613"/>
    </location>
</feature>
<evidence type="ECO:0000256" key="5">
    <source>
        <dbReference type="ARBA" id="ARBA00023136"/>
    </source>
</evidence>
<dbReference type="PROSITE" id="PS50004">
    <property type="entry name" value="C2"/>
    <property type="match status" value="4"/>
</dbReference>
<evidence type="ECO:0000256" key="3">
    <source>
        <dbReference type="ARBA" id="ARBA00022737"/>
    </source>
</evidence>
<proteinExistence type="predicted"/>
<dbReference type="PhylomeDB" id="A0A0K6S6I4"/>
<dbReference type="GO" id="GO:0016020">
    <property type="term" value="C:membrane"/>
    <property type="evidence" value="ECO:0007669"/>
    <property type="project" value="UniProtKB-SubCell"/>
</dbReference>
<accession>A0A0K6S6I4</accession>
<dbReference type="InterPro" id="IPR000008">
    <property type="entry name" value="C2_dom"/>
</dbReference>
<dbReference type="InterPro" id="IPR037721">
    <property type="entry name" value="Ferlin"/>
</dbReference>
<keyword evidence="3" id="KW-0677">Repeat</keyword>
<dbReference type="GO" id="GO:0007009">
    <property type="term" value="P:plasma membrane organization"/>
    <property type="evidence" value="ECO:0007669"/>
    <property type="project" value="TreeGrafter"/>
</dbReference>
<evidence type="ECO:0000256" key="4">
    <source>
        <dbReference type="ARBA" id="ARBA00022989"/>
    </source>
</evidence>
<protein>
    <recommendedName>
        <fullName evidence="6">C2 domain-containing protein</fullName>
    </recommendedName>
</protein>
<keyword evidence="4" id="KW-1133">Transmembrane helix</keyword>
<evidence type="ECO:0000256" key="2">
    <source>
        <dbReference type="ARBA" id="ARBA00022692"/>
    </source>
</evidence>
<feature type="domain" description="C2" evidence="6">
    <location>
        <begin position="1"/>
        <end position="119"/>
    </location>
</feature>
<dbReference type="CDD" id="cd00030">
    <property type="entry name" value="C2"/>
    <property type="match status" value="1"/>
</dbReference>
<comment type="subcellular location">
    <subcellularLocation>
        <location evidence="1">Membrane</location>
        <topology evidence="1">Single-pass membrane protein</topology>
    </subcellularLocation>
</comment>
<keyword evidence="2" id="KW-0812">Transmembrane</keyword>
<dbReference type="SMART" id="SM00239">
    <property type="entry name" value="C2"/>
    <property type="match status" value="4"/>
</dbReference>
<sequence length="1131" mass="127596">MAKQSYTVKVDIHDLQDLKWTSSTDPLKVKAELPNPFVEVSVNGEVQCTQSKQNTASCSFNLTCMFRDVSLTKEQFAQSGIEVRALHKTFFSSEVIGTYFFSYESIYKRKQKSLVRQWVALTLPDRPSEPKGFARLSIAVIKSNEPMPVFDDQDADFEDLSGATSKSLMDRVMTTPELKMNYYHVLINIYKGEDFGDFSGKGSCSCGIVVRFLGVEMETVTQRDNPNPVWNVTMKLPAVVPCMESNVRLELWDFSKRPQLIDAVPLDFNEILKNGLPLQWVNFYWQPPAEGLVQQVMALADSSQKLATAYAGRLLISGSAQKAADPKPLTVSCKTQPFPPLREYRVWIDIYEISAIGQPDEVELEVCLGPLSFPLEPLRKNKSKGGGSGYVFRGDEGRLQEFRAYLPDPEMSPDLLITVRTREGWMGNRTLHSFLRVPFSRLLASVGVRPHWHNLRRVRQDDKKSQKSAAGKLLATLAAKLVGDVGDKREQRPDRAEYKLSRFLCRAFVFQASHLPVSDPHGLSDPFVRVTLAGETAETRQVKFCLVPCWSVGRWEALEFELSLPEDLALAPDVHVEVFDDDWTLTQDPELLGEFRVPVRKIPKEREEEPSWWDLFCDRFPDSRARLLASFELVPIKDADAHPFFPDIFPSTRRSTVNFFLLGIRLLGGGSSSMKPIVEIAYDRCEDDPNEPLELVESDEPLPGGGNGNFNYLESLDMNLNLPKKPNFQSYLEVSVIGATSLGETKLGHSYIHLNPYMPWLSQELRRELGDDFGFLTHQQRRERDERQRLVEEAIGGLQTETTAETTVGDASPLGGDTLDVLEAEAATEAKMAADPSLEIPRDAASLNCHSFHKDFFEAVYAGEKPPAIELDPRLSKMLEGFEWKVELPEAQKEESAEIPVSLEKDTDMRDLPYDVVPIFKGNANGEAETVGYLKYLCRIFTSKMNRDDSEIDELADRVEAAQKLVLRAYILSAHSLVPRSGSTRPNPFVAVRCGKDRSDCPTSLYDSNNYKHSTLNPDFYRCYQMDLSLPENALLHLSVMSKGATGLTDDLIGKTVLDLEDRFFHPRFQALMKKPRGIPIEMRQLLNDPSPMNHGVIRGWYEVWTPDEAAKKSVERQSSNFLFLFALLAA</sequence>
<dbReference type="SUPFAM" id="SSF49562">
    <property type="entry name" value="C2 domain (Calcium/lipid-binding domain, CaLB)"/>
    <property type="match status" value="4"/>
</dbReference>
<organism evidence="7">
    <name type="scientific">Chromera velia CCMP2878</name>
    <dbReference type="NCBI Taxonomy" id="1169474"/>
    <lineage>
        <taxon>Eukaryota</taxon>
        <taxon>Sar</taxon>
        <taxon>Alveolata</taxon>
        <taxon>Colpodellida</taxon>
        <taxon>Chromeraceae</taxon>
        <taxon>Chromera</taxon>
    </lineage>
</organism>
<dbReference type="PANTHER" id="PTHR12546">
    <property type="entry name" value="FER-1-LIKE"/>
    <property type="match status" value="1"/>
</dbReference>
<dbReference type="InterPro" id="IPR035892">
    <property type="entry name" value="C2_domain_sf"/>
</dbReference>
<dbReference type="Pfam" id="PF00168">
    <property type="entry name" value="C2"/>
    <property type="match status" value="4"/>
</dbReference>